<dbReference type="Proteomes" id="UP001589609">
    <property type="component" value="Unassembled WGS sequence"/>
</dbReference>
<dbReference type="InterPro" id="IPR055398">
    <property type="entry name" value="Rossmann-like_BshC"/>
</dbReference>
<comment type="function">
    <text evidence="2">Involved in bacillithiol (BSH) biosynthesis. May catalyze the last step of the pathway, the addition of cysteine to glucosamine malate (GlcN-Mal) to generate BSH.</text>
</comment>
<name>A0ABV5WNG9_9BACI</name>
<evidence type="ECO:0000313" key="5">
    <source>
        <dbReference type="EMBL" id="MFB9762177.1"/>
    </source>
</evidence>
<feature type="domain" description="Bacillithiol biosynthesis BshC N-terminal Rossmann-like" evidence="3">
    <location>
        <begin position="1"/>
        <end position="376"/>
    </location>
</feature>
<evidence type="ECO:0000259" key="4">
    <source>
        <dbReference type="Pfam" id="PF24850"/>
    </source>
</evidence>
<dbReference type="InterPro" id="IPR055399">
    <property type="entry name" value="CC_BshC"/>
</dbReference>
<dbReference type="EC" id="6.-.-.-" evidence="2"/>
<feature type="domain" description="Bacillithiol biosynthesis BshC C-terminal coiled-coil" evidence="4">
    <location>
        <begin position="380"/>
        <end position="536"/>
    </location>
</feature>
<dbReference type="PIRSF" id="PIRSF012535">
    <property type="entry name" value="UCP012535"/>
    <property type="match status" value="1"/>
</dbReference>
<dbReference type="HAMAP" id="MF_01867">
    <property type="entry name" value="BshC"/>
    <property type="match status" value="1"/>
</dbReference>
<keyword evidence="6" id="KW-1185">Reference proteome</keyword>
<reference evidence="5 6" key="1">
    <citation type="submission" date="2024-09" db="EMBL/GenBank/DDBJ databases">
        <authorList>
            <person name="Sun Q."/>
            <person name="Mori K."/>
        </authorList>
    </citation>
    <scope>NUCLEOTIDE SEQUENCE [LARGE SCALE GENOMIC DNA]</scope>
    <source>
        <strain evidence="5 6">JCM 11201</strain>
    </source>
</reference>
<protein>
    <recommendedName>
        <fullName evidence="2">Putative cysteine ligase BshC</fullName>
        <ecNumber evidence="2">6.-.-.-</ecNumber>
    </recommendedName>
</protein>
<dbReference type="Pfam" id="PF24850">
    <property type="entry name" value="CC_BshC"/>
    <property type="match status" value="1"/>
</dbReference>
<evidence type="ECO:0000256" key="2">
    <source>
        <dbReference type="HAMAP-Rule" id="MF_01867"/>
    </source>
</evidence>
<evidence type="ECO:0000259" key="3">
    <source>
        <dbReference type="Pfam" id="PF10079"/>
    </source>
</evidence>
<keyword evidence="2" id="KW-0175">Coiled coil</keyword>
<dbReference type="RefSeq" id="WP_379952143.1">
    <property type="nucleotide sequence ID" value="NZ_JBHMAF010000196.1"/>
</dbReference>
<evidence type="ECO:0000313" key="6">
    <source>
        <dbReference type="Proteomes" id="UP001589609"/>
    </source>
</evidence>
<feature type="coiled-coil region" evidence="2">
    <location>
        <begin position="424"/>
        <end position="477"/>
    </location>
</feature>
<accession>A0ABV5WNG9</accession>
<proteinExistence type="inferred from homology"/>
<organism evidence="5 6">
    <name type="scientific">Ectobacillus funiculus</name>
    <dbReference type="NCBI Taxonomy" id="137993"/>
    <lineage>
        <taxon>Bacteria</taxon>
        <taxon>Bacillati</taxon>
        <taxon>Bacillota</taxon>
        <taxon>Bacilli</taxon>
        <taxon>Bacillales</taxon>
        <taxon>Bacillaceae</taxon>
        <taxon>Ectobacillus</taxon>
    </lineage>
</organism>
<dbReference type="NCBIfam" id="TIGR03998">
    <property type="entry name" value="thiol_BshC"/>
    <property type="match status" value="1"/>
</dbReference>
<evidence type="ECO:0000256" key="1">
    <source>
        <dbReference type="ARBA" id="ARBA00022598"/>
    </source>
</evidence>
<gene>
    <name evidence="2 5" type="primary">bshC</name>
    <name evidence="5" type="ORF">ACFFMS_28540</name>
</gene>
<dbReference type="InterPro" id="IPR011199">
    <property type="entry name" value="Bacillithiol_biosynth_BshC"/>
</dbReference>
<dbReference type="Pfam" id="PF10079">
    <property type="entry name" value="Rossmann-like_BshC"/>
    <property type="match status" value="1"/>
</dbReference>
<dbReference type="EMBL" id="JBHMAF010000196">
    <property type="protein sequence ID" value="MFB9762177.1"/>
    <property type="molecule type" value="Genomic_DNA"/>
</dbReference>
<comment type="similarity">
    <text evidence="2">Belongs to the BshC family.</text>
</comment>
<sequence length="537" mass="62362">MKLKEISASLPSGAVGDYIQQKQQISACFDYLLEEEAFQKRVKDLQSRSYPRQELSAHLFAYNERLGAGAKTLQNIQLLSEPNTYVVIGGQQAGLLTGPLYTIHKIVSILQLAKEQEKKLGTPVIPVFWIAGEDHDIEEINHVFVAKKGSLKKSVLYQTGTGRTSASFLPLDPEACWSWVQSVFQTYRETEHTNDLLNFVKDCLQSSSTYVDFFGRLIMELFKEEGLVLVDSGDSELRRLEATFFQTILQQHEEIGAGLQQQQEMLRERGYTPLIAAKENSLHLFIHEEGERWLLEKAGDRFVYKNGSYSFAELESLMMERPEAFSNNVVTRPLMQEYLFPTLAFIGGPGEVAYWAELQQVFHRLGFLMPPVVPRLMMSYLERGIETDLQELHIGVEDVFQKPIEQMKEQWLAQQVLEPVEDTFAQARQQFEEMHRTLRELVRNIQPGLNRFAEKNKQKIEEQINVLERTLEREIELMHHVQLNKFRRIQMSLQPFGHLQERTWNIWYYLNEYGFDFIPDLLKQPFSWNGSHSCIRL</sequence>
<comment type="caution">
    <text evidence="5">The sequence shown here is derived from an EMBL/GenBank/DDBJ whole genome shotgun (WGS) entry which is preliminary data.</text>
</comment>
<keyword evidence="1 2" id="KW-0436">Ligase</keyword>